<feature type="compositionally biased region" description="Basic and acidic residues" evidence="1">
    <location>
        <begin position="469"/>
        <end position="490"/>
    </location>
</feature>
<feature type="region of interest" description="Disordered" evidence="1">
    <location>
        <begin position="295"/>
        <end position="358"/>
    </location>
</feature>
<sequence length="734" mass="83516">MYRMNSVYKKTILTKQRDKLIEELKYYEKRIEEAKLSITDTFEYDESSDSDSDLCAPVEVGPSVTGLKILKSAQQTCLNATQELTDLQVLESEVNVLVDDPVLNGEPPVNEDGIWREVSIECKVDLVPFSMMFYVHQPNRKFGPPSFRCLKVAAVKKAHESELKQSVLVDLTRPSDSFEVIKSYAVAHRSRRTTLARLAEKYGNSLYMKPIPEGGYQLKCSNILEITWILENNWSPIASFHHRMKFDLEYINESYIKTVAQAHKQLSNPKLDTDERTLLLAKIISTCLEAQGLNHSVQESTESESETVRIEKRRKSLDKEPEMPVPKKKKEDCEVMAPPKALPKKPKGKENVNHKTSKAGKRVNSEIVDNIEGKKAKNNIPEKVLEPKNIVSHKRTANETENTKVNNDIKEMSRKNKKSDNLTKDRELKETGNENVKNPNKMERENNNIAKRSLKEIESKRPANTQNQNKEKEGKPKNFNEGNKKPEKGKKLISVEYIIPKKDDTNRERSGNTVQSTKLADKLNMKTVKENVHTSTKGKQVLEQTEVKHKTDKSKNTLQGNDDNKKEKNVAKDKIVSKPVKNIANDKVQMFNKTKSLKETVVEKPKNIENQPINGGKEATTKHHTLSGNTVNAKGLKTHQNKPKASITKSMNSTFIKAPKFDKRNPNLQTSSKIPQTTKKSSSAENILKKNPLRISPSKYLHHSEHHILEMGHCLVTFTSIFYYIANKHPDPET</sequence>
<feature type="compositionally biased region" description="Basic and acidic residues" evidence="1">
    <location>
        <begin position="545"/>
        <end position="555"/>
    </location>
</feature>
<gene>
    <name evidence="2" type="ORF">PAPOLLO_LOCUS27295</name>
</gene>
<evidence type="ECO:0000256" key="1">
    <source>
        <dbReference type="SAM" id="MobiDB-lite"/>
    </source>
</evidence>
<feature type="region of interest" description="Disordered" evidence="1">
    <location>
        <begin position="661"/>
        <end position="687"/>
    </location>
</feature>
<feature type="compositionally biased region" description="Basic and acidic residues" evidence="1">
    <location>
        <begin position="519"/>
        <end position="532"/>
    </location>
</feature>
<dbReference type="OrthoDB" id="7441961at2759"/>
<proteinExistence type="predicted"/>
<dbReference type="AlphaFoldDB" id="A0A8S3Y8C6"/>
<feature type="region of interest" description="Disordered" evidence="1">
    <location>
        <begin position="388"/>
        <end position="572"/>
    </location>
</feature>
<accession>A0A8S3Y8C6</accession>
<comment type="caution">
    <text evidence="2">The sequence shown here is derived from an EMBL/GenBank/DDBJ whole genome shotgun (WGS) entry which is preliminary data.</text>
</comment>
<evidence type="ECO:0000313" key="3">
    <source>
        <dbReference type="Proteomes" id="UP000691718"/>
    </source>
</evidence>
<reference evidence="2" key="1">
    <citation type="submission" date="2021-04" db="EMBL/GenBank/DDBJ databases">
        <authorList>
            <person name="Tunstrom K."/>
        </authorList>
    </citation>
    <scope>NUCLEOTIDE SEQUENCE</scope>
</reference>
<feature type="compositionally biased region" description="Basic and acidic residues" evidence="1">
    <location>
        <begin position="562"/>
        <end position="572"/>
    </location>
</feature>
<keyword evidence="3" id="KW-1185">Reference proteome</keyword>
<protein>
    <submittedName>
        <fullName evidence="2">(apollo) hypothetical protein</fullName>
    </submittedName>
</protein>
<feature type="compositionally biased region" description="Polar residues" evidence="1">
    <location>
        <begin position="666"/>
        <end position="685"/>
    </location>
</feature>
<evidence type="ECO:0000313" key="2">
    <source>
        <dbReference type="EMBL" id="CAG5057672.1"/>
    </source>
</evidence>
<dbReference type="Proteomes" id="UP000691718">
    <property type="component" value="Unassembled WGS sequence"/>
</dbReference>
<name>A0A8S3Y8C6_PARAO</name>
<dbReference type="EMBL" id="CAJQZP010001635">
    <property type="protein sequence ID" value="CAG5057672.1"/>
    <property type="molecule type" value="Genomic_DNA"/>
</dbReference>
<feature type="compositionally biased region" description="Basic and acidic residues" evidence="1">
    <location>
        <begin position="499"/>
        <end position="510"/>
    </location>
</feature>
<organism evidence="2 3">
    <name type="scientific">Parnassius apollo</name>
    <name type="common">Apollo butterfly</name>
    <name type="synonym">Papilio apollo</name>
    <dbReference type="NCBI Taxonomy" id="110799"/>
    <lineage>
        <taxon>Eukaryota</taxon>
        <taxon>Metazoa</taxon>
        <taxon>Ecdysozoa</taxon>
        <taxon>Arthropoda</taxon>
        <taxon>Hexapoda</taxon>
        <taxon>Insecta</taxon>
        <taxon>Pterygota</taxon>
        <taxon>Neoptera</taxon>
        <taxon>Endopterygota</taxon>
        <taxon>Lepidoptera</taxon>
        <taxon>Glossata</taxon>
        <taxon>Ditrysia</taxon>
        <taxon>Papilionoidea</taxon>
        <taxon>Papilionidae</taxon>
        <taxon>Parnassiinae</taxon>
        <taxon>Parnassini</taxon>
        <taxon>Parnassius</taxon>
        <taxon>Parnassius</taxon>
    </lineage>
</organism>
<feature type="compositionally biased region" description="Basic and acidic residues" evidence="1">
    <location>
        <begin position="396"/>
        <end position="432"/>
    </location>
</feature>